<keyword evidence="5" id="KW-1185">Reference proteome</keyword>
<proteinExistence type="predicted"/>
<dbReference type="AlphaFoldDB" id="A0A0J9E0S4"/>
<accession>A0A0J9E0S4</accession>
<evidence type="ECO:0000256" key="2">
    <source>
        <dbReference type="ARBA" id="ARBA00023315"/>
    </source>
</evidence>
<dbReference type="EMBL" id="LFTY01000002">
    <property type="protein sequence ID" value="KMW56325.1"/>
    <property type="molecule type" value="Genomic_DNA"/>
</dbReference>
<protein>
    <submittedName>
        <fullName evidence="4">Acetyltransferase, GNAT family</fullName>
    </submittedName>
</protein>
<dbReference type="SUPFAM" id="SSF55729">
    <property type="entry name" value="Acyl-CoA N-acyltransferases (Nat)"/>
    <property type="match status" value="1"/>
</dbReference>
<evidence type="ECO:0000259" key="3">
    <source>
        <dbReference type="PROSITE" id="PS51186"/>
    </source>
</evidence>
<dbReference type="PANTHER" id="PTHR43877:SF1">
    <property type="entry name" value="ACETYLTRANSFERASE"/>
    <property type="match status" value="1"/>
</dbReference>
<name>A0A0J9E0S4_9RHOB</name>
<dbReference type="STRING" id="1675527.AIOL_001277"/>
<reference evidence="4 5" key="1">
    <citation type="submission" date="2015-06" db="EMBL/GenBank/DDBJ databases">
        <title>Draft genome sequence of an Alphaproteobacteria species associated to the Mediterranean sponge Oscarella lobularis.</title>
        <authorList>
            <person name="Jourda C."/>
            <person name="Santini S."/>
            <person name="Claverie J.-M."/>
        </authorList>
    </citation>
    <scope>NUCLEOTIDE SEQUENCE [LARGE SCALE GENOMIC DNA]</scope>
    <source>
        <strain evidence="4">IGS</strain>
    </source>
</reference>
<gene>
    <name evidence="4" type="ORF">AIOL_001277</name>
</gene>
<dbReference type="InterPro" id="IPR050832">
    <property type="entry name" value="Bact_Acetyltransf"/>
</dbReference>
<dbReference type="InterPro" id="IPR000182">
    <property type="entry name" value="GNAT_dom"/>
</dbReference>
<keyword evidence="1 4" id="KW-0808">Transferase</keyword>
<dbReference type="Gene3D" id="3.40.630.30">
    <property type="match status" value="1"/>
</dbReference>
<evidence type="ECO:0000313" key="5">
    <source>
        <dbReference type="Proteomes" id="UP000037178"/>
    </source>
</evidence>
<dbReference type="PROSITE" id="PS51186">
    <property type="entry name" value="GNAT"/>
    <property type="match status" value="1"/>
</dbReference>
<evidence type="ECO:0000256" key="1">
    <source>
        <dbReference type="ARBA" id="ARBA00022679"/>
    </source>
</evidence>
<comment type="caution">
    <text evidence="4">The sequence shown here is derived from an EMBL/GenBank/DDBJ whole genome shotgun (WGS) entry which is preliminary data.</text>
</comment>
<dbReference type="Pfam" id="PF13673">
    <property type="entry name" value="Acetyltransf_10"/>
    <property type="match status" value="1"/>
</dbReference>
<dbReference type="Proteomes" id="UP000037178">
    <property type="component" value="Unassembled WGS sequence"/>
</dbReference>
<sequence length="162" mass="17710">MTDVITIRCSEPYDLAPLDELFARSYPKLLKADYAPSVLVTALPLISKAQPALLRSGTYYVAETADGTLIGAGGWTRGRRRGSADIRHVITDASQVRRGVGRAIVARVFEEARAAGVTALQCKSTRTAVPFYEAMGFKALDAFEMELRPGIHFPAIQMHRSL</sequence>
<evidence type="ECO:0000313" key="4">
    <source>
        <dbReference type="EMBL" id="KMW56325.1"/>
    </source>
</evidence>
<dbReference type="InterPro" id="IPR016181">
    <property type="entry name" value="Acyl_CoA_acyltransferase"/>
</dbReference>
<dbReference type="PATRIC" id="fig|1675527.3.peg.1359"/>
<dbReference type="OrthoDB" id="118465at2"/>
<feature type="domain" description="N-acetyltransferase" evidence="3">
    <location>
        <begin position="5"/>
        <end position="162"/>
    </location>
</feature>
<dbReference type="GO" id="GO:0016747">
    <property type="term" value="F:acyltransferase activity, transferring groups other than amino-acyl groups"/>
    <property type="evidence" value="ECO:0007669"/>
    <property type="project" value="InterPro"/>
</dbReference>
<organism evidence="4 5">
    <name type="scientific">Candidatus Rhodobacter oscarellae</name>
    <dbReference type="NCBI Taxonomy" id="1675527"/>
    <lineage>
        <taxon>Bacteria</taxon>
        <taxon>Pseudomonadati</taxon>
        <taxon>Pseudomonadota</taxon>
        <taxon>Alphaproteobacteria</taxon>
        <taxon>Rhodobacterales</taxon>
        <taxon>Rhodobacter group</taxon>
        <taxon>Rhodobacter</taxon>
    </lineage>
</organism>
<dbReference type="RefSeq" id="WP_049642226.1">
    <property type="nucleotide sequence ID" value="NZ_LFTY01000002.1"/>
</dbReference>
<keyword evidence="2" id="KW-0012">Acyltransferase</keyword>
<dbReference type="PANTHER" id="PTHR43877">
    <property type="entry name" value="AMINOALKYLPHOSPHONATE N-ACETYLTRANSFERASE-RELATED-RELATED"/>
    <property type="match status" value="1"/>
</dbReference>